<dbReference type="RefSeq" id="WP_320251442.1">
    <property type="nucleotide sequence ID" value="NZ_JAVIIQ010000011.1"/>
</dbReference>
<evidence type="ECO:0000256" key="5">
    <source>
        <dbReference type="ARBA" id="ARBA00022898"/>
    </source>
</evidence>
<evidence type="ECO:0000256" key="2">
    <source>
        <dbReference type="ARBA" id="ARBA00009236"/>
    </source>
</evidence>
<dbReference type="Gene3D" id="3.90.1150.10">
    <property type="entry name" value="Aspartate Aminotransferase, domain 1"/>
    <property type="match status" value="1"/>
</dbReference>
<dbReference type="Pfam" id="PF00266">
    <property type="entry name" value="Aminotran_5"/>
    <property type="match status" value="1"/>
</dbReference>
<evidence type="ECO:0000313" key="8">
    <source>
        <dbReference type="Proteomes" id="UP001285154"/>
    </source>
</evidence>
<dbReference type="Gene3D" id="3.40.640.10">
    <property type="entry name" value="Type I PLP-dependent aspartate aminotransferase-like (Major domain)"/>
    <property type="match status" value="1"/>
</dbReference>
<dbReference type="NCBIfam" id="NF046070">
    <property type="entry name" value="PyrdoxPyrvTramin"/>
    <property type="match status" value="1"/>
</dbReference>
<dbReference type="PANTHER" id="PTHR21152">
    <property type="entry name" value="AMINOTRANSFERASE CLASS V"/>
    <property type="match status" value="1"/>
</dbReference>
<dbReference type="InterPro" id="IPR015421">
    <property type="entry name" value="PyrdxlP-dep_Trfase_major"/>
</dbReference>
<dbReference type="PANTHER" id="PTHR21152:SF24">
    <property type="entry name" value="ALANINE--GLYOXYLATE AMINOTRANSFERASE 1"/>
    <property type="match status" value="1"/>
</dbReference>
<dbReference type="InterPro" id="IPR024169">
    <property type="entry name" value="SP_NH2Trfase/AEP_transaminase"/>
</dbReference>
<keyword evidence="8" id="KW-1185">Reference proteome</keyword>
<evidence type="ECO:0000313" key="7">
    <source>
        <dbReference type="EMBL" id="MDX8534109.1"/>
    </source>
</evidence>
<evidence type="ECO:0000256" key="4">
    <source>
        <dbReference type="ARBA" id="ARBA00022679"/>
    </source>
</evidence>
<feature type="domain" description="Aminotransferase class V" evidence="6">
    <location>
        <begin position="104"/>
        <end position="334"/>
    </location>
</feature>
<dbReference type="InterPro" id="IPR015424">
    <property type="entry name" value="PyrdxlP-dep_Trfase"/>
</dbReference>
<comment type="cofactor">
    <cofactor evidence="1">
        <name>pyridoxal 5'-phosphate</name>
        <dbReference type="ChEBI" id="CHEBI:597326"/>
    </cofactor>
</comment>
<dbReference type="EMBL" id="JAVIIQ010000011">
    <property type="protein sequence ID" value="MDX8534109.1"/>
    <property type="molecule type" value="Genomic_DNA"/>
</dbReference>
<gene>
    <name evidence="7" type="ORF">RFM42_24165</name>
</gene>
<keyword evidence="4" id="KW-0808">Transferase</keyword>
<dbReference type="GO" id="GO:0008483">
    <property type="term" value="F:transaminase activity"/>
    <property type="evidence" value="ECO:0007669"/>
    <property type="project" value="UniProtKB-KW"/>
</dbReference>
<dbReference type="PIRSF" id="PIRSF000524">
    <property type="entry name" value="SPT"/>
    <property type="match status" value="1"/>
</dbReference>
<reference evidence="7 8" key="1">
    <citation type="submission" date="2023-08" db="EMBL/GenBank/DDBJ databases">
        <title>Implementing the SeqCode for naming new Mesorhizobium species isolated from Vachellia karroo root nodules.</title>
        <authorList>
            <person name="Van Lill M."/>
        </authorList>
    </citation>
    <scope>NUCLEOTIDE SEQUENCE [LARGE SCALE GENOMIC DNA]</scope>
    <source>
        <strain evidence="7 8">VK25D</strain>
    </source>
</reference>
<evidence type="ECO:0000256" key="1">
    <source>
        <dbReference type="ARBA" id="ARBA00001933"/>
    </source>
</evidence>
<accession>A0ABU5A8S5</accession>
<proteinExistence type="inferred from homology"/>
<dbReference type="Proteomes" id="UP001285154">
    <property type="component" value="Unassembled WGS sequence"/>
</dbReference>
<dbReference type="InterPro" id="IPR000192">
    <property type="entry name" value="Aminotrans_V_dom"/>
</dbReference>
<sequence length="392" mass="41278">MRYPDHADSVITLTAGPVNAYPDVLRGLGRTVLYDYDPAFQLFYEKVVGKAQKAMRLSSRPVILHGEPVLGLEAAAASLITPDDVVLNLASGVYGKGFGYWAKRYSPNLLEIEVPYNEAIDPQAVADMLKAHPEVTVVSVCHHDTPSGTINPIDAIGAVVAAHGGYLIVDAVSSFGGMKTHPEDCKADIYVTGPNKCLGAPPGLTMMGVSERAWAKMKANKAAPRASMLSIVDWEDAWSRDKPFPFTPSVAEMNGLDVALDLYLDEGPEAVWARHALTAKAMRAGVVAMGLSIWPASDAIASPTTTSVRTPDGIDEKALRAAARARYGVVFSSGRGETLGKLTRIGHMGPTAQPIYAIAALTALGGAMNAAGQKLAVGKGIDAALSVIDADA</sequence>
<comment type="similarity">
    <text evidence="2">Belongs to the class-V pyridoxal-phosphate-dependent aminotransferase family.</text>
</comment>
<evidence type="ECO:0000256" key="3">
    <source>
        <dbReference type="ARBA" id="ARBA00022576"/>
    </source>
</evidence>
<keyword evidence="3 7" id="KW-0032">Aminotransferase</keyword>
<dbReference type="InterPro" id="IPR015422">
    <property type="entry name" value="PyrdxlP-dep_Trfase_small"/>
</dbReference>
<organism evidence="7 8">
    <name type="scientific">Mesorhizobium vachelliae</name>
    <dbReference type="NCBI Taxonomy" id="3072309"/>
    <lineage>
        <taxon>Bacteria</taxon>
        <taxon>Pseudomonadati</taxon>
        <taxon>Pseudomonadota</taxon>
        <taxon>Alphaproteobacteria</taxon>
        <taxon>Hyphomicrobiales</taxon>
        <taxon>Phyllobacteriaceae</taxon>
        <taxon>Mesorhizobium</taxon>
    </lineage>
</organism>
<protein>
    <submittedName>
        <fullName evidence="7">Alanine--glyoxylate aminotransferase family protein</fullName>
    </submittedName>
</protein>
<dbReference type="SUPFAM" id="SSF53383">
    <property type="entry name" value="PLP-dependent transferases"/>
    <property type="match status" value="1"/>
</dbReference>
<keyword evidence="5" id="KW-0663">Pyridoxal phosphate</keyword>
<evidence type="ECO:0000259" key="6">
    <source>
        <dbReference type="Pfam" id="PF00266"/>
    </source>
</evidence>
<comment type="caution">
    <text evidence="7">The sequence shown here is derived from an EMBL/GenBank/DDBJ whole genome shotgun (WGS) entry which is preliminary data.</text>
</comment>
<name>A0ABU5A8S5_9HYPH</name>